<protein>
    <recommendedName>
        <fullName evidence="3">PF04357 family protein</fullName>
    </recommendedName>
</protein>
<proteinExistence type="predicted"/>
<keyword evidence="2" id="KW-1185">Reference proteome</keyword>
<dbReference type="NCBIfam" id="NF047499">
    <property type="entry name" value="LIC_11026_fam"/>
    <property type="match status" value="1"/>
</dbReference>
<reference evidence="1" key="1">
    <citation type="submission" date="2018-01" db="EMBL/GenBank/DDBJ databases">
        <title>Genomic characterization of Leptospira inadai serogroup Lyme isolated from captured rat in Brazil and comparative analysis with human reference strain.</title>
        <authorList>
            <person name="Moreno L.Z."/>
            <person name="Loureiro A.P."/>
            <person name="Miraglia F."/>
            <person name="Kremer F.S."/>
            <person name="Eslabao M.R."/>
            <person name="Dellagostin O.A."/>
            <person name="Lilenbaum W."/>
            <person name="Moreno A.M."/>
        </authorList>
    </citation>
    <scope>NUCLEOTIDE SEQUENCE [LARGE SCALE GENOMIC DNA]</scope>
    <source>
        <strain evidence="1">M34/99</strain>
    </source>
</reference>
<evidence type="ECO:0008006" key="3">
    <source>
        <dbReference type="Google" id="ProtNLM"/>
    </source>
</evidence>
<evidence type="ECO:0000313" key="1">
    <source>
        <dbReference type="EMBL" id="PNV75219.1"/>
    </source>
</evidence>
<dbReference type="EMBL" id="MCRM02000008">
    <property type="protein sequence ID" value="PNV75219.1"/>
    <property type="molecule type" value="Genomic_DNA"/>
</dbReference>
<evidence type="ECO:0000313" key="2">
    <source>
        <dbReference type="Proteomes" id="UP000094669"/>
    </source>
</evidence>
<gene>
    <name evidence="1" type="ORF">BES34_010075</name>
</gene>
<dbReference type="Proteomes" id="UP000094669">
    <property type="component" value="Unassembled WGS sequence"/>
</dbReference>
<dbReference type="RefSeq" id="WP_020988163.1">
    <property type="nucleotide sequence ID" value="NZ_MCRM02000008.1"/>
</dbReference>
<comment type="caution">
    <text evidence="1">The sequence shown here is derived from an EMBL/GenBank/DDBJ whole genome shotgun (WGS) entry which is preliminary data.</text>
</comment>
<accession>A0ABX4YIY5</accession>
<sequence length="1014" mass="113048">MASSVFQILQKRKISLAILVGLFLLYHSLFNSFTGQILFDRVFVPLVRGEVKGDVRKFSLLYGIRIQDITVHAPSEWGTEPLLTLKRFEFSYNLPYLFFGRLKLSRIALEDLELNLVQKGKVWNATTLFPASKAAPEPPLAEPSEPLTQIRTYFPVSAFLRFELKNINVRILSNNGTKSYSAGLEGLDFALELDTKRFTKIPFDPTALRLIDDFQFRLNSEKKIRVRFEDSSRSLDHTLRFTWIWDRGNAGEAFRSKLDLGSEQIPLRLKNRPVIPFGFSFKYDLEYSPDSKELVLGNLQFKVNEDVWLEGGGKISGVGEESQLVNIALQKSKIRLAPVSDFLRSLGFAGISMQGQASLAPVLFEGTSEDLRVIGEIKASGLDLRFAGGTHRVPELYLDWDARLYPSTTQAVTGSNPLPWIGILDLKKLKVLYNDATLFGTLFYSGDPKIREKALSLDLKLDRFSLTPYSPGLAGLVSADLGVRGVDFSSLDLNLKMKAKGFRFAYGRGNSGNILLDGKLKGTLRFPDKPWELREVHISPLSIGIASPEGTEAFSLESRGKVRLGEFLSADLNNAKLRANLDELLPLLPLVLRESLIPIRSQLGPVVGLSGDLGYSKMASIQEIKGGFGLLVPALEIKDGKLKISVMIDGSPANKIHLKQMDLSAFAGKLSFRSSGTLSRPKQEDVPPSMGPFSPDLNGSFRLSSKEDAYLIKGLTFRGDLSLGFRWVGPMISGNFSSKESGLYVSNRLCPSPECKLYRIDGLNASVPFQHDISMKETRNLIEGDKRKFVMNYGRLPEPNFTIREIVGTHPSLKGLPFEYVKPKGASPGLSANINYSENYLRMDFLKVYTLDGEILGKDVIVNVGAGAPEKMEYSLELRVKDIDLKQLLPSRSRGKIDDGKIKADVNLWGRNLGDPIPNLNLFFSVYQIGRDFGKSAINIFAPSNLLTDFIYTSYAVDKIELELSKGLVYAVILFKRSVLGTFVNLENNQVSQQRMPLANFLKRAQSEIETYNK</sequence>
<organism evidence="1 2">
    <name type="scientific">Leptospira inadai serovar Lyme</name>
    <dbReference type="NCBI Taxonomy" id="293084"/>
    <lineage>
        <taxon>Bacteria</taxon>
        <taxon>Pseudomonadati</taxon>
        <taxon>Spirochaetota</taxon>
        <taxon>Spirochaetia</taxon>
        <taxon>Leptospirales</taxon>
        <taxon>Leptospiraceae</taxon>
        <taxon>Leptospira</taxon>
    </lineage>
</organism>
<name>A0ABX4YIY5_9LEPT</name>